<dbReference type="RefSeq" id="WP_090060442.1">
    <property type="nucleotide sequence ID" value="NZ_FNCC01000033.1"/>
</dbReference>
<dbReference type="PRINTS" id="PR00471">
    <property type="entry name" value="ACETATEKNASE"/>
</dbReference>
<evidence type="ECO:0000256" key="1">
    <source>
        <dbReference type="ARBA" id="ARBA00008748"/>
    </source>
</evidence>
<name>A0A1G8DQ83_9PSEU</name>
<evidence type="ECO:0000256" key="4">
    <source>
        <dbReference type="ARBA" id="ARBA00022741"/>
    </source>
</evidence>
<dbReference type="AlphaFoldDB" id="A0A1G8DQ83"/>
<dbReference type="HAMAP" id="MF_00020">
    <property type="entry name" value="Acetate_kinase"/>
    <property type="match status" value="1"/>
</dbReference>
<dbReference type="Gene3D" id="3.30.420.40">
    <property type="match status" value="2"/>
</dbReference>
<dbReference type="Pfam" id="PF00871">
    <property type="entry name" value="Acetate_kinase"/>
    <property type="match status" value="1"/>
</dbReference>
<dbReference type="EC" id="2.7.2.7" evidence="2"/>
<dbReference type="STRING" id="200378.SAMN05216553_13320"/>
<dbReference type="PANTHER" id="PTHR21060">
    <property type="entry name" value="ACETATE KINASE"/>
    <property type="match status" value="1"/>
</dbReference>
<dbReference type="GO" id="GO:0008776">
    <property type="term" value="F:acetate kinase activity"/>
    <property type="evidence" value="ECO:0007669"/>
    <property type="project" value="TreeGrafter"/>
</dbReference>
<keyword evidence="5 7" id="KW-0418">Kinase</keyword>
<dbReference type="PROSITE" id="PS01075">
    <property type="entry name" value="ACETATE_KINASE_1"/>
    <property type="match status" value="1"/>
</dbReference>
<accession>A0A1G8DQ83</accession>
<evidence type="ECO:0000256" key="3">
    <source>
        <dbReference type="ARBA" id="ARBA00022679"/>
    </source>
</evidence>
<evidence type="ECO:0000256" key="6">
    <source>
        <dbReference type="ARBA" id="ARBA00022840"/>
    </source>
</evidence>
<organism evidence="8 9">
    <name type="scientific">Lentzea fradiae</name>
    <dbReference type="NCBI Taxonomy" id="200378"/>
    <lineage>
        <taxon>Bacteria</taxon>
        <taxon>Bacillati</taxon>
        <taxon>Actinomycetota</taxon>
        <taxon>Actinomycetes</taxon>
        <taxon>Pseudonocardiales</taxon>
        <taxon>Pseudonocardiaceae</taxon>
        <taxon>Lentzea</taxon>
    </lineage>
</organism>
<keyword evidence="9" id="KW-1185">Reference proteome</keyword>
<dbReference type="EMBL" id="FNCC01000033">
    <property type="protein sequence ID" value="SDH59818.1"/>
    <property type="molecule type" value="Genomic_DNA"/>
</dbReference>
<dbReference type="OrthoDB" id="9802453at2"/>
<keyword evidence="3 7" id="KW-0808">Transferase</keyword>
<dbReference type="Proteomes" id="UP000199623">
    <property type="component" value="Unassembled WGS sequence"/>
</dbReference>
<evidence type="ECO:0000256" key="2">
    <source>
        <dbReference type="ARBA" id="ARBA00013069"/>
    </source>
</evidence>
<evidence type="ECO:0000313" key="8">
    <source>
        <dbReference type="EMBL" id="SDH59818.1"/>
    </source>
</evidence>
<evidence type="ECO:0000313" key="9">
    <source>
        <dbReference type="Proteomes" id="UP000199623"/>
    </source>
</evidence>
<proteinExistence type="inferred from homology"/>
<evidence type="ECO:0000256" key="7">
    <source>
        <dbReference type="RuleBase" id="RU003835"/>
    </source>
</evidence>
<keyword evidence="6" id="KW-0067">ATP-binding</keyword>
<dbReference type="SUPFAM" id="SSF53067">
    <property type="entry name" value="Actin-like ATPase domain"/>
    <property type="match status" value="2"/>
</dbReference>
<dbReference type="InterPro" id="IPR004372">
    <property type="entry name" value="Ac/propionate_kinase"/>
</dbReference>
<keyword evidence="4" id="KW-0547">Nucleotide-binding</keyword>
<dbReference type="GO" id="GO:0006083">
    <property type="term" value="P:acetate metabolic process"/>
    <property type="evidence" value="ECO:0007669"/>
    <property type="project" value="TreeGrafter"/>
</dbReference>
<comment type="similarity">
    <text evidence="1 7">Belongs to the acetokinase family.</text>
</comment>
<dbReference type="GO" id="GO:0005524">
    <property type="term" value="F:ATP binding"/>
    <property type="evidence" value="ECO:0007669"/>
    <property type="project" value="UniProtKB-KW"/>
</dbReference>
<dbReference type="InterPro" id="IPR000890">
    <property type="entry name" value="Aliphatic_acid_kin_short-chain"/>
</dbReference>
<sequence length="300" mass="31833">MNTLVVNAGSSSLKLSVLGEDDTVLAEHHAERWHGETEPLEQFLATAPRIDAVGHRVVHGGPDFVEAQRIDGQVRAALEELTDLAPLHQPRALAGIDAVTAVLPDIAQVACFDTAFHATMPDFATTYALPAEWRQRWNVKRYGFHGLSHSYASRRATELAGMPDARVVSCHLGAGASLAAVRDGRSVDTTMGFTPLAGLVMASRSGDVDPGLLVWLLKAGLSVEELEDGLEHHSGLTGLTGTGDMREVRAAAESGHHDAVLALEIYTHRLRQAISAMAASLGGVDLLVFTGGVGENDATL</sequence>
<dbReference type="GO" id="GO:0047761">
    <property type="term" value="F:butyrate kinase activity"/>
    <property type="evidence" value="ECO:0007669"/>
    <property type="project" value="UniProtKB-EC"/>
</dbReference>
<dbReference type="InterPro" id="IPR023865">
    <property type="entry name" value="Aliphatic_acid_kinase_CS"/>
</dbReference>
<gene>
    <name evidence="8" type="ORF">SAMN05216553_13320</name>
</gene>
<dbReference type="PROSITE" id="PS01076">
    <property type="entry name" value="ACETATE_KINASE_2"/>
    <property type="match status" value="1"/>
</dbReference>
<reference evidence="9" key="1">
    <citation type="submission" date="2016-10" db="EMBL/GenBank/DDBJ databases">
        <authorList>
            <person name="Varghese N."/>
            <person name="Submissions S."/>
        </authorList>
    </citation>
    <scope>NUCLEOTIDE SEQUENCE [LARGE SCALE GENOMIC DNA]</scope>
    <source>
        <strain evidence="9">CGMCC 4.3506</strain>
    </source>
</reference>
<protein>
    <recommendedName>
        <fullName evidence="2">butyrate kinase</fullName>
        <ecNumber evidence="2">2.7.2.7</ecNumber>
    </recommendedName>
</protein>
<dbReference type="NCBIfam" id="TIGR00016">
    <property type="entry name" value="ackA"/>
    <property type="match status" value="1"/>
</dbReference>
<dbReference type="InterPro" id="IPR043129">
    <property type="entry name" value="ATPase_NBD"/>
</dbReference>
<dbReference type="PANTHER" id="PTHR21060:SF15">
    <property type="entry name" value="ACETATE KINASE-RELATED"/>
    <property type="match status" value="1"/>
</dbReference>
<feature type="non-terminal residue" evidence="8">
    <location>
        <position position="300"/>
    </location>
</feature>
<evidence type="ECO:0000256" key="5">
    <source>
        <dbReference type="ARBA" id="ARBA00022777"/>
    </source>
</evidence>